<dbReference type="SUPFAM" id="SSF51556">
    <property type="entry name" value="Metallo-dependent hydrolases"/>
    <property type="match status" value="1"/>
</dbReference>
<dbReference type="KEGG" id="vaq:FIV01_17930"/>
<dbReference type="Gene3D" id="3.20.20.140">
    <property type="entry name" value="Metal-dependent hydrolases"/>
    <property type="match status" value="1"/>
</dbReference>
<geneLocation type="plasmid" evidence="4">
    <name>pthaf100_a</name>
</geneLocation>
<dbReference type="Pfam" id="PF07969">
    <property type="entry name" value="Amidohydro_3"/>
    <property type="match status" value="1"/>
</dbReference>
<dbReference type="InterPro" id="IPR013108">
    <property type="entry name" value="Amidohydro_3"/>
</dbReference>
<dbReference type="PANTHER" id="PTHR22642">
    <property type="entry name" value="IMIDAZOLONEPROPIONASE"/>
    <property type="match status" value="1"/>
</dbReference>
<protein>
    <submittedName>
        <fullName evidence="3">N-substituted formamide deformylase</fullName>
        <ecNumber evidence="3">3.5.1.91</ecNumber>
    </submittedName>
</protein>
<keyword evidence="4" id="KW-1185">Reference proteome</keyword>
<evidence type="ECO:0000256" key="1">
    <source>
        <dbReference type="SAM" id="MobiDB-lite"/>
    </source>
</evidence>
<dbReference type="Proteomes" id="UP000326936">
    <property type="component" value="Plasmid pTHAF100_a"/>
</dbReference>
<keyword evidence="3" id="KW-0378">Hydrolase</keyword>
<dbReference type="GO" id="GO:0016810">
    <property type="term" value="F:hydrolase activity, acting on carbon-nitrogen (but not peptide) bonds"/>
    <property type="evidence" value="ECO:0007669"/>
    <property type="project" value="InterPro"/>
</dbReference>
<accession>A0A5P9CPZ6</accession>
<dbReference type="RefSeq" id="WP_246210471.1">
    <property type="nucleotide sequence ID" value="NZ_CBCSDK010000013.1"/>
</dbReference>
<evidence type="ECO:0000313" key="3">
    <source>
        <dbReference type="EMBL" id="QFT28274.1"/>
    </source>
</evidence>
<feature type="domain" description="Amidohydrolase 3" evidence="2">
    <location>
        <begin position="130"/>
        <end position="659"/>
    </location>
</feature>
<sequence length="685" mass="76774">MSTPKSQVSQTHNCTMHHHEKGLNCSCCNPIWQYLIPSDNDTPSEHFLNSHPLKAKPRIFRVDPNLQIRDGSILTLKDGIEDYVEAIGIGCENEDSGAKIKAVGSYEEVKKVMGTLFSSTSIEEQWVRDGNILMPGLIEPHLHIIPSAIFNLMIDLGPFNGQVLKQKYTQKVVVDSLEPKGFPFLDKNQKTENWWVMGKDLDPSLFTDENKAFNAKILEKAKCGNDYPIFIMNASMHLAYLNQTAINKLDKKVLGFNISADGILKESDQILPVIVAIMEKMPPTQKKYFASNFHKSIEHFFKTASSRGVTYMLDAAVLPAVPSSDTTGSETAGHPSLTNQPEYLKSIATEHCPVRISGALLAESLKDFRDKIEPYYCATGSGNENFNLPFIKVVSDGSNQGLTGYQFTPYQCDENYVEFAQLKEKKLNEQTNTGIFNYGYPLEFSRLVTEAIVNDWSLMIHANGTHAIERTIAAFEYAKEHASKYENTRNRIEHASLLSDKNLSDMQNLNLSPSFLIGHVGYWGEVFQNTILGQTRAEHLDRCHSAIHKHGMRISLHSDYSVSPIGPLRMMEQAIGRVMEADPNREILNVSERISRLEALKSVTIDAAWHCHAEQWVGSLEVGKCADLVLLAKNPLDEKASRVTGMRNICVLETWKGGVKRYSDKDSKAENSLEKDKNKETTLPA</sequence>
<dbReference type="Gene3D" id="3.10.310.70">
    <property type="match status" value="1"/>
</dbReference>
<gene>
    <name evidence="3" type="primary">nfdA</name>
    <name evidence="3" type="ORF">FIV01_17930</name>
</gene>
<feature type="region of interest" description="Disordered" evidence="1">
    <location>
        <begin position="662"/>
        <end position="685"/>
    </location>
</feature>
<organism evidence="3 4">
    <name type="scientific">Vibrio aquimaris</name>
    <dbReference type="NCBI Taxonomy" id="2587862"/>
    <lineage>
        <taxon>Bacteria</taxon>
        <taxon>Pseudomonadati</taxon>
        <taxon>Pseudomonadota</taxon>
        <taxon>Gammaproteobacteria</taxon>
        <taxon>Vibrionales</taxon>
        <taxon>Vibrionaceae</taxon>
        <taxon>Vibrio</taxon>
    </lineage>
</organism>
<dbReference type="Gene3D" id="2.30.40.10">
    <property type="entry name" value="Urease, subunit C, domain 1"/>
    <property type="match status" value="1"/>
</dbReference>
<evidence type="ECO:0000313" key="4">
    <source>
        <dbReference type="Proteomes" id="UP000326936"/>
    </source>
</evidence>
<dbReference type="PANTHER" id="PTHR22642:SF2">
    <property type="entry name" value="PROTEIN LONG AFTER FAR-RED 3"/>
    <property type="match status" value="1"/>
</dbReference>
<name>A0A5P9CPZ6_9VIBR</name>
<evidence type="ECO:0000259" key="2">
    <source>
        <dbReference type="Pfam" id="PF07969"/>
    </source>
</evidence>
<dbReference type="EMBL" id="CP045351">
    <property type="protein sequence ID" value="QFT28274.1"/>
    <property type="molecule type" value="Genomic_DNA"/>
</dbReference>
<keyword evidence="3" id="KW-0614">Plasmid</keyword>
<dbReference type="InterPro" id="IPR032466">
    <property type="entry name" value="Metal_Hydrolase"/>
</dbReference>
<dbReference type="EC" id="3.5.1.91" evidence="3"/>
<reference evidence="3 4" key="1">
    <citation type="submission" date="2019-10" db="EMBL/GenBank/DDBJ databases">
        <title>Complete genome sequence of Vibrio sp. strain THAF100, isolated from non-filtered water from the water column of tank 6 of a marine aquarium containing stony-coral fragments. Water maintained at 26 degree C.</title>
        <authorList>
            <person name="Ruckert C."/>
            <person name="Franco A."/>
            <person name="Kalinowski J."/>
            <person name="Glaeser S."/>
        </authorList>
    </citation>
    <scope>NUCLEOTIDE SEQUENCE [LARGE SCALE GENOMIC DNA]</scope>
    <source>
        <strain evidence="3 4">THAF100</strain>
        <plasmid evidence="4">pthaf100_a</plasmid>
    </source>
</reference>
<dbReference type="SUPFAM" id="SSF51338">
    <property type="entry name" value="Composite domain of metallo-dependent hydrolases"/>
    <property type="match status" value="1"/>
</dbReference>
<dbReference type="InterPro" id="IPR011059">
    <property type="entry name" value="Metal-dep_hydrolase_composite"/>
</dbReference>
<dbReference type="AlphaFoldDB" id="A0A5P9CPZ6"/>
<proteinExistence type="predicted"/>